<dbReference type="Pfam" id="PF13469">
    <property type="entry name" value="Sulfotransfer_3"/>
    <property type="match status" value="1"/>
</dbReference>
<dbReference type="PANTHER" id="PTHR12558">
    <property type="entry name" value="CELL DIVISION CYCLE 16,23,27"/>
    <property type="match status" value="1"/>
</dbReference>
<dbReference type="PANTHER" id="PTHR12558:SF13">
    <property type="entry name" value="CELL DIVISION CYCLE PROTEIN 27 HOMOLOG"/>
    <property type="match status" value="1"/>
</dbReference>
<protein>
    <submittedName>
        <fullName evidence="2">Sulfotransferase family protein</fullName>
    </submittedName>
</protein>
<dbReference type="Gene3D" id="3.40.50.300">
    <property type="entry name" value="P-loop containing nucleotide triphosphate hydrolases"/>
    <property type="match status" value="1"/>
</dbReference>
<dbReference type="SUPFAM" id="SSF48452">
    <property type="entry name" value="TPR-like"/>
    <property type="match status" value="1"/>
</dbReference>
<sequence>MIAGQALDAGRVDEADQQLTQVLAAYPDHPEVLRMKAGIFSMRGQHPEALRTMQRALAQRPQDALYHNTLGSLLGTAGMYEAAIEALHRTCELQPGLPLAWYNLGVMLTKCVRNEEATAALQRAIALAPNHMGARALLADLLRTRGLVDEAAAEYRKLIAERPCEGLAWWGLADLKNQRFSEADVAQMRAAQLRPDATERDRISIGFALAKALDDAGQYAESLDALAQANTIGRRLQPWNAAAFSASVGGIHAAFEGAQASAPAPLGQEVIFIASLPRSGSTLVEQILASHSSIEGAGELADLPLVLGEESRRRGKPFPQWVSEMQAADWERLGRRYLERTARWRQERPMFTDKLPNNWLYIDAIRAMLPGAHIVLCRRDPLETCFACYRQQLDGSNGYTRTFEDISSFWRDFDRSATLGAARHPSHVREHSYETLLEDPEAGIRSLLAFCGLPFEAACLQFHENRREVRSPSATQVRQPLRRDTARTARYGSLLDPLRKALDLPLWQA</sequence>
<reference evidence="2 3" key="1">
    <citation type="submission" date="2019-02" db="EMBL/GenBank/DDBJ databases">
        <title>Dyella amyloliquefaciens sp. nov., isolated from forest soil.</title>
        <authorList>
            <person name="Gao Z.-H."/>
            <person name="Qiu L.-H."/>
        </authorList>
    </citation>
    <scope>NUCLEOTIDE SEQUENCE [LARGE SCALE GENOMIC DNA]</scope>
    <source>
        <strain evidence="2 3">KACC 12747</strain>
    </source>
</reference>
<dbReference type="InterPro" id="IPR011990">
    <property type="entry name" value="TPR-like_helical_dom_sf"/>
</dbReference>
<keyword evidence="2" id="KW-0808">Transferase</keyword>
<dbReference type="GO" id="GO:0016740">
    <property type="term" value="F:transferase activity"/>
    <property type="evidence" value="ECO:0007669"/>
    <property type="project" value="UniProtKB-KW"/>
</dbReference>
<dbReference type="SMART" id="SM00028">
    <property type="entry name" value="TPR"/>
    <property type="match status" value="3"/>
</dbReference>
<keyword evidence="1" id="KW-0802">TPR repeat</keyword>
<dbReference type="Pfam" id="PF14559">
    <property type="entry name" value="TPR_19"/>
    <property type="match status" value="1"/>
</dbReference>
<keyword evidence="3" id="KW-1185">Reference proteome</keyword>
<name>A0A4R0Z0P0_9GAMM</name>
<dbReference type="Gene3D" id="1.25.40.10">
    <property type="entry name" value="Tetratricopeptide repeat domain"/>
    <property type="match status" value="1"/>
</dbReference>
<evidence type="ECO:0000256" key="1">
    <source>
        <dbReference type="PROSITE-ProRule" id="PRU00339"/>
    </source>
</evidence>
<evidence type="ECO:0000313" key="2">
    <source>
        <dbReference type="EMBL" id="TCI11484.1"/>
    </source>
</evidence>
<dbReference type="SUPFAM" id="SSF52540">
    <property type="entry name" value="P-loop containing nucleoside triphosphate hydrolases"/>
    <property type="match status" value="1"/>
</dbReference>
<dbReference type="InterPro" id="IPR027417">
    <property type="entry name" value="P-loop_NTPase"/>
</dbReference>
<evidence type="ECO:0000313" key="3">
    <source>
        <dbReference type="Proteomes" id="UP000291822"/>
    </source>
</evidence>
<dbReference type="EMBL" id="SJTG01000002">
    <property type="protein sequence ID" value="TCI11484.1"/>
    <property type="molecule type" value="Genomic_DNA"/>
</dbReference>
<accession>A0A4R0Z0P0</accession>
<dbReference type="InterPro" id="IPR019734">
    <property type="entry name" value="TPR_rpt"/>
</dbReference>
<dbReference type="Pfam" id="PF13432">
    <property type="entry name" value="TPR_16"/>
    <property type="match status" value="1"/>
</dbReference>
<gene>
    <name evidence="2" type="ORF">EZM97_20845</name>
</gene>
<dbReference type="PROSITE" id="PS50005">
    <property type="entry name" value="TPR"/>
    <property type="match status" value="1"/>
</dbReference>
<organism evidence="2 3">
    <name type="scientific">Dyella soli</name>
    <dbReference type="NCBI Taxonomy" id="522319"/>
    <lineage>
        <taxon>Bacteria</taxon>
        <taxon>Pseudomonadati</taxon>
        <taxon>Pseudomonadota</taxon>
        <taxon>Gammaproteobacteria</taxon>
        <taxon>Lysobacterales</taxon>
        <taxon>Rhodanobacteraceae</taxon>
        <taxon>Dyella</taxon>
    </lineage>
</organism>
<comment type="caution">
    <text evidence="2">The sequence shown here is derived from an EMBL/GenBank/DDBJ whole genome shotgun (WGS) entry which is preliminary data.</text>
</comment>
<feature type="repeat" description="TPR" evidence="1">
    <location>
        <begin position="98"/>
        <end position="131"/>
    </location>
</feature>
<dbReference type="AlphaFoldDB" id="A0A4R0Z0P0"/>
<proteinExistence type="predicted"/>
<dbReference type="Proteomes" id="UP000291822">
    <property type="component" value="Unassembled WGS sequence"/>
</dbReference>